<evidence type="ECO:0000256" key="3">
    <source>
        <dbReference type="SAM" id="Phobius"/>
    </source>
</evidence>
<feature type="transmembrane region" description="Helical" evidence="3">
    <location>
        <begin position="99"/>
        <end position="119"/>
    </location>
</feature>
<keyword evidence="3" id="KW-0472">Membrane</keyword>
<keyword evidence="1" id="KW-0175">Coiled coil</keyword>
<evidence type="ECO:0000313" key="5">
    <source>
        <dbReference type="EMBL" id="QIK63996.1"/>
    </source>
</evidence>
<feature type="region of interest" description="Disordered" evidence="2">
    <location>
        <begin position="177"/>
        <end position="265"/>
    </location>
</feature>
<sequence>MNTTPDPAPQSPPPPTGGFFAWIRGLGITRGSDRWFAGVAGGIAAKAGIDPLIVRGIFVVLALLGGPGVLLYLAGWLLLPDFTGRIRLEDLFRGRAEGWTIVAVVAVALMAIPALLNLFTPSAFGWAIAPWGVFGLPGWLSGTITWIVWIAIIVFASIWISRTMRARGAEHLAREQAAKQQAGYSHSGNAENAAEAPGASAAPAGSGSVPSDAPPTTEQPDTAEATANSAQQQWTADSAGRGSAWTAGSSAPFGEQARNWGDDFGKKADAWGQDFGKKADAWGQDLGKRADDWSARYAEQHEARKLGAAHITITLALALLAGGITALWANSIGGVMAIPGSTAVAALVAALAVLAVSLIIAGIRGRNTGWIGFLSACGVVTLIFTSILPWGTQFQPFGTMDLDGTASPGAVLIAGSTRLDLSHLDDAKDTRSASDKKDEFVIWQLAGNSTVTLPQDRPTSVDVRVLAGNITEQQGDTKLNAAGPFLGKTITANFNSNGGSSAPVMKVTVYLLAGNVKVVDPSGTTVSKIEPTVPRATEKPSQRTSEKIEQLEDKLATVEWQLDEPGLSSTNRNRLEAERTQLKQDIKDLELEAAQ</sequence>
<dbReference type="AlphaFoldDB" id="A0A6G7XHP0"/>
<evidence type="ECO:0000259" key="4">
    <source>
        <dbReference type="Pfam" id="PF04024"/>
    </source>
</evidence>
<dbReference type="KEGG" id="lvi:G7068_12900"/>
<feature type="transmembrane region" description="Helical" evidence="3">
    <location>
        <begin position="341"/>
        <end position="363"/>
    </location>
</feature>
<dbReference type="Pfam" id="PF04024">
    <property type="entry name" value="PspC"/>
    <property type="match status" value="1"/>
</dbReference>
<evidence type="ECO:0000313" key="6">
    <source>
        <dbReference type="Proteomes" id="UP000502677"/>
    </source>
</evidence>
<keyword evidence="3" id="KW-1133">Transmembrane helix</keyword>
<reference evidence="5 6" key="1">
    <citation type="submission" date="2020-03" db="EMBL/GenBank/DDBJ databases">
        <title>Leucobacter sp. nov., isolated from beetles.</title>
        <authorList>
            <person name="Hyun D.-W."/>
            <person name="Bae J.-W."/>
        </authorList>
    </citation>
    <scope>NUCLEOTIDE SEQUENCE [LARGE SCALE GENOMIC DNA]</scope>
    <source>
        <strain evidence="5 6">HDW9C</strain>
    </source>
</reference>
<keyword evidence="3" id="KW-0812">Transmembrane</keyword>
<feature type="compositionally biased region" description="Low complexity" evidence="2">
    <location>
        <begin position="187"/>
        <end position="215"/>
    </location>
</feature>
<name>A0A6G7XHP0_9MICO</name>
<dbReference type="Proteomes" id="UP000502677">
    <property type="component" value="Chromosome"/>
</dbReference>
<proteinExistence type="predicted"/>
<organism evidence="5 6">
    <name type="scientific">Leucobacter viscericola</name>
    <dbReference type="NCBI Taxonomy" id="2714935"/>
    <lineage>
        <taxon>Bacteria</taxon>
        <taxon>Bacillati</taxon>
        <taxon>Actinomycetota</taxon>
        <taxon>Actinomycetes</taxon>
        <taxon>Micrococcales</taxon>
        <taxon>Microbacteriaceae</taxon>
        <taxon>Leucobacter</taxon>
    </lineage>
</organism>
<evidence type="ECO:0000256" key="2">
    <source>
        <dbReference type="SAM" id="MobiDB-lite"/>
    </source>
</evidence>
<feature type="transmembrane region" description="Helical" evidence="3">
    <location>
        <begin position="306"/>
        <end position="329"/>
    </location>
</feature>
<feature type="transmembrane region" description="Helical" evidence="3">
    <location>
        <begin position="139"/>
        <end position="160"/>
    </location>
</feature>
<protein>
    <submittedName>
        <fullName evidence="5">PspC domain-containing protein</fullName>
    </submittedName>
</protein>
<keyword evidence="6" id="KW-1185">Reference proteome</keyword>
<dbReference type="EMBL" id="CP049863">
    <property type="protein sequence ID" value="QIK63996.1"/>
    <property type="molecule type" value="Genomic_DNA"/>
</dbReference>
<feature type="transmembrane region" description="Helical" evidence="3">
    <location>
        <begin position="370"/>
        <end position="391"/>
    </location>
</feature>
<feature type="domain" description="Phage shock protein PspC N-terminal" evidence="4">
    <location>
        <begin position="31"/>
        <end position="81"/>
    </location>
</feature>
<evidence type="ECO:0000256" key="1">
    <source>
        <dbReference type="SAM" id="Coils"/>
    </source>
</evidence>
<dbReference type="RefSeq" id="WP_166292336.1">
    <property type="nucleotide sequence ID" value="NZ_CP049863.1"/>
</dbReference>
<feature type="coiled-coil region" evidence="1">
    <location>
        <begin position="541"/>
        <end position="592"/>
    </location>
</feature>
<dbReference type="InterPro" id="IPR007168">
    <property type="entry name" value="Phageshock_PspC_N"/>
</dbReference>
<feature type="transmembrane region" description="Helical" evidence="3">
    <location>
        <begin position="57"/>
        <end position="79"/>
    </location>
</feature>
<gene>
    <name evidence="5" type="ORF">G7068_12900</name>
</gene>
<accession>A0A6G7XHP0</accession>
<feature type="compositionally biased region" description="Polar residues" evidence="2">
    <location>
        <begin position="216"/>
        <end position="236"/>
    </location>
</feature>